<accession>A0A2A2KIC0</accession>
<dbReference type="EMBL" id="LIAE01008546">
    <property type="protein sequence ID" value="PAV73701.1"/>
    <property type="molecule type" value="Genomic_DNA"/>
</dbReference>
<comment type="caution">
    <text evidence="2">The sequence shown here is derived from an EMBL/GenBank/DDBJ whole genome shotgun (WGS) entry which is preliminary data.</text>
</comment>
<proteinExistence type="predicted"/>
<dbReference type="AlphaFoldDB" id="A0A2A2KIC0"/>
<sequence length="128" mass="14039">MLRGCRLALAWKCQPRRRHHNSGFARSFLTVPPDISKRPPRHESNSIGTVRGSGCRPSGPGWDRPVIVPFGVDQKSLRYCSLPMKPSFVTAERLITASVWSTLSYFACGSGWKCSSGSGLIAAAVSRY</sequence>
<evidence type="ECO:0000313" key="3">
    <source>
        <dbReference type="Proteomes" id="UP000218231"/>
    </source>
</evidence>
<name>A0A2A2KIC0_9BILA</name>
<reference evidence="2 3" key="1">
    <citation type="journal article" date="2017" name="Curr. Biol.">
        <title>Genome architecture and evolution of a unichromosomal asexual nematode.</title>
        <authorList>
            <person name="Fradin H."/>
            <person name="Zegar C."/>
            <person name="Gutwein M."/>
            <person name="Lucas J."/>
            <person name="Kovtun M."/>
            <person name="Corcoran D."/>
            <person name="Baugh L.R."/>
            <person name="Kiontke K."/>
            <person name="Gunsalus K."/>
            <person name="Fitch D.H."/>
            <person name="Piano F."/>
        </authorList>
    </citation>
    <scope>NUCLEOTIDE SEQUENCE [LARGE SCALE GENOMIC DNA]</scope>
    <source>
        <strain evidence="2">PF1309</strain>
    </source>
</reference>
<protein>
    <submittedName>
        <fullName evidence="2">Uncharacterized protein</fullName>
    </submittedName>
</protein>
<evidence type="ECO:0000256" key="1">
    <source>
        <dbReference type="SAM" id="MobiDB-lite"/>
    </source>
</evidence>
<evidence type="ECO:0000313" key="2">
    <source>
        <dbReference type="EMBL" id="PAV73701.1"/>
    </source>
</evidence>
<feature type="region of interest" description="Disordered" evidence="1">
    <location>
        <begin position="35"/>
        <end position="58"/>
    </location>
</feature>
<dbReference type="Proteomes" id="UP000218231">
    <property type="component" value="Unassembled WGS sequence"/>
</dbReference>
<organism evidence="2 3">
    <name type="scientific">Diploscapter pachys</name>
    <dbReference type="NCBI Taxonomy" id="2018661"/>
    <lineage>
        <taxon>Eukaryota</taxon>
        <taxon>Metazoa</taxon>
        <taxon>Ecdysozoa</taxon>
        <taxon>Nematoda</taxon>
        <taxon>Chromadorea</taxon>
        <taxon>Rhabditida</taxon>
        <taxon>Rhabditina</taxon>
        <taxon>Rhabditomorpha</taxon>
        <taxon>Rhabditoidea</taxon>
        <taxon>Rhabditidae</taxon>
        <taxon>Diploscapter</taxon>
    </lineage>
</organism>
<feature type="compositionally biased region" description="Basic and acidic residues" evidence="1">
    <location>
        <begin position="35"/>
        <end position="44"/>
    </location>
</feature>
<gene>
    <name evidence="2" type="ORF">WR25_23457</name>
</gene>
<keyword evidence="3" id="KW-1185">Reference proteome</keyword>